<dbReference type="Proteomes" id="UP001605036">
    <property type="component" value="Unassembled WGS sequence"/>
</dbReference>
<dbReference type="AlphaFoldDB" id="A0ABD1YWL1"/>
<proteinExistence type="predicted"/>
<keyword evidence="2" id="KW-1185">Reference proteome</keyword>
<name>A0ABD1YWL1_9MARC</name>
<evidence type="ECO:0000313" key="2">
    <source>
        <dbReference type="Proteomes" id="UP001605036"/>
    </source>
</evidence>
<protein>
    <submittedName>
        <fullName evidence="1">Uncharacterized protein</fullName>
    </submittedName>
</protein>
<evidence type="ECO:0000313" key="1">
    <source>
        <dbReference type="EMBL" id="KAL2634913.1"/>
    </source>
</evidence>
<gene>
    <name evidence="1" type="ORF">R1flu_006392</name>
</gene>
<sequence>MEETRAEKHTGMIGTVLSWVDLNPNSTPIGDAATGEKTNVDILSQVRANPLINFEVFSSEEQAVYTKSLNMLNASFANELAARTDDDDPYVPTNNARMIEYKVAERNAMMWQIPNMNNLAPVTLEMWQKLIHVSDSELKACLYNALNGVTPSKMVTMKDTIKISCFRDKYRCSEPVGI</sequence>
<accession>A0ABD1YWL1</accession>
<organism evidence="1 2">
    <name type="scientific">Riccia fluitans</name>
    <dbReference type="NCBI Taxonomy" id="41844"/>
    <lineage>
        <taxon>Eukaryota</taxon>
        <taxon>Viridiplantae</taxon>
        <taxon>Streptophyta</taxon>
        <taxon>Embryophyta</taxon>
        <taxon>Marchantiophyta</taxon>
        <taxon>Marchantiopsida</taxon>
        <taxon>Marchantiidae</taxon>
        <taxon>Marchantiales</taxon>
        <taxon>Ricciaceae</taxon>
        <taxon>Riccia</taxon>
    </lineage>
</organism>
<dbReference type="EMBL" id="JBHFFA010000003">
    <property type="protein sequence ID" value="KAL2634913.1"/>
    <property type="molecule type" value="Genomic_DNA"/>
</dbReference>
<comment type="caution">
    <text evidence="1">The sequence shown here is derived from an EMBL/GenBank/DDBJ whole genome shotgun (WGS) entry which is preliminary data.</text>
</comment>
<reference evidence="1 2" key="1">
    <citation type="submission" date="2024-09" db="EMBL/GenBank/DDBJ databases">
        <title>Chromosome-scale assembly of Riccia fluitans.</title>
        <authorList>
            <person name="Paukszto L."/>
            <person name="Sawicki J."/>
            <person name="Karawczyk K."/>
            <person name="Piernik-Szablinska J."/>
            <person name="Szczecinska M."/>
            <person name="Mazdziarz M."/>
        </authorList>
    </citation>
    <scope>NUCLEOTIDE SEQUENCE [LARGE SCALE GENOMIC DNA]</scope>
    <source>
        <strain evidence="1">Rf_01</strain>
        <tissue evidence="1">Aerial parts of the thallus</tissue>
    </source>
</reference>